<name>A0AAQ4EHX4_AMBAM</name>
<feature type="compositionally biased region" description="Polar residues" evidence="1">
    <location>
        <begin position="68"/>
        <end position="98"/>
    </location>
</feature>
<feature type="region of interest" description="Disordered" evidence="1">
    <location>
        <begin position="52"/>
        <end position="98"/>
    </location>
</feature>
<dbReference type="EMBL" id="JARKHS020015551">
    <property type="protein sequence ID" value="KAK8774322.1"/>
    <property type="molecule type" value="Genomic_DNA"/>
</dbReference>
<accession>A0AAQ4EHX4</accession>
<sequence length="150" mass="16247">MTGAAVVRGACCDSLLSTGETGSHGGPRILLAYLLPCTRPLEVFGIAKRNAACSRRRKGAERSRDNRGSNQLRNTGPKQGTTEGSRTPGSLDQVLSQSPNTIVTGAQRCRQGLTHDCSEAVLSHSPFWLCTWSPQRDAQRKRARRDTGQL</sequence>
<gene>
    <name evidence="2" type="ORF">V5799_011146</name>
</gene>
<dbReference type="AlphaFoldDB" id="A0AAQ4EHX4"/>
<evidence type="ECO:0000313" key="3">
    <source>
        <dbReference type="Proteomes" id="UP001321473"/>
    </source>
</evidence>
<keyword evidence="3" id="KW-1185">Reference proteome</keyword>
<comment type="caution">
    <text evidence="2">The sequence shown here is derived from an EMBL/GenBank/DDBJ whole genome shotgun (WGS) entry which is preliminary data.</text>
</comment>
<dbReference type="Proteomes" id="UP001321473">
    <property type="component" value="Unassembled WGS sequence"/>
</dbReference>
<evidence type="ECO:0000313" key="2">
    <source>
        <dbReference type="EMBL" id="KAK8774322.1"/>
    </source>
</evidence>
<protein>
    <submittedName>
        <fullName evidence="2">Uncharacterized protein</fullName>
    </submittedName>
</protein>
<organism evidence="2 3">
    <name type="scientific">Amblyomma americanum</name>
    <name type="common">Lone star tick</name>
    <dbReference type="NCBI Taxonomy" id="6943"/>
    <lineage>
        <taxon>Eukaryota</taxon>
        <taxon>Metazoa</taxon>
        <taxon>Ecdysozoa</taxon>
        <taxon>Arthropoda</taxon>
        <taxon>Chelicerata</taxon>
        <taxon>Arachnida</taxon>
        <taxon>Acari</taxon>
        <taxon>Parasitiformes</taxon>
        <taxon>Ixodida</taxon>
        <taxon>Ixodoidea</taxon>
        <taxon>Ixodidae</taxon>
        <taxon>Amblyomminae</taxon>
        <taxon>Amblyomma</taxon>
    </lineage>
</organism>
<reference evidence="2 3" key="1">
    <citation type="journal article" date="2023" name="Arcadia Sci">
        <title>De novo assembly of a long-read Amblyomma americanum tick genome.</title>
        <authorList>
            <person name="Chou S."/>
            <person name="Poskanzer K.E."/>
            <person name="Rollins M."/>
            <person name="Thuy-Boun P.S."/>
        </authorList>
    </citation>
    <scope>NUCLEOTIDE SEQUENCE [LARGE SCALE GENOMIC DNA]</scope>
    <source>
        <strain evidence="2">F_SG_1</strain>
        <tissue evidence="2">Salivary glands</tissue>
    </source>
</reference>
<proteinExistence type="predicted"/>
<evidence type="ECO:0000256" key="1">
    <source>
        <dbReference type="SAM" id="MobiDB-lite"/>
    </source>
</evidence>